<feature type="compositionally biased region" description="Polar residues" evidence="1">
    <location>
        <begin position="80"/>
        <end position="94"/>
    </location>
</feature>
<accession>A0A9P8WKK2</accession>
<comment type="caution">
    <text evidence="3">The sequence shown here is derived from an EMBL/GenBank/DDBJ whole genome shotgun (WGS) entry which is preliminary data.</text>
</comment>
<keyword evidence="2" id="KW-0732">Signal</keyword>
<evidence type="ECO:0000256" key="1">
    <source>
        <dbReference type="SAM" id="MobiDB-lite"/>
    </source>
</evidence>
<dbReference type="Proteomes" id="UP000777438">
    <property type="component" value="Unassembled WGS sequence"/>
</dbReference>
<reference evidence="3 4" key="1">
    <citation type="journal article" date="2021" name="Nat. Commun.">
        <title>Genetic determinants of endophytism in the Arabidopsis root mycobiome.</title>
        <authorList>
            <person name="Mesny F."/>
            <person name="Miyauchi S."/>
            <person name="Thiergart T."/>
            <person name="Pickel B."/>
            <person name="Atanasova L."/>
            <person name="Karlsson M."/>
            <person name="Huettel B."/>
            <person name="Barry K.W."/>
            <person name="Haridas S."/>
            <person name="Chen C."/>
            <person name="Bauer D."/>
            <person name="Andreopoulos W."/>
            <person name="Pangilinan J."/>
            <person name="LaButti K."/>
            <person name="Riley R."/>
            <person name="Lipzen A."/>
            <person name="Clum A."/>
            <person name="Drula E."/>
            <person name="Henrissat B."/>
            <person name="Kohler A."/>
            <person name="Grigoriev I.V."/>
            <person name="Martin F.M."/>
            <person name="Hacquard S."/>
        </authorList>
    </citation>
    <scope>NUCLEOTIDE SEQUENCE [LARGE SCALE GENOMIC DNA]</scope>
    <source>
        <strain evidence="3 4">MPI-CAGE-CH-0241</strain>
    </source>
</reference>
<evidence type="ECO:0000256" key="2">
    <source>
        <dbReference type="SAM" id="SignalP"/>
    </source>
</evidence>
<gene>
    <name evidence="3" type="ORF">B0T10DRAFT_18801</name>
</gene>
<evidence type="ECO:0008006" key="5">
    <source>
        <dbReference type="Google" id="ProtNLM"/>
    </source>
</evidence>
<dbReference type="AlphaFoldDB" id="A0A9P8WKK2"/>
<sequence length="113" mass="12969">MCFSWLLLSCASHIYAWGGIEFIALLDYSKLVNDRLGSRRTRNHRSMPRQHRGCQWCRFHVVDTLQHIINDPLRPGAALNGNSKPTLPPWSSRSGPRAQKRAYEAQSPIRLTQ</sequence>
<organism evidence="3 4">
    <name type="scientific">Thelonectria olida</name>
    <dbReference type="NCBI Taxonomy" id="1576542"/>
    <lineage>
        <taxon>Eukaryota</taxon>
        <taxon>Fungi</taxon>
        <taxon>Dikarya</taxon>
        <taxon>Ascomycota</taxon>
        <taxon>Pezizomycotina</taxon>
        <taxon>Sordariomycetes</taxon>
        <taxon>Hypocreomycetidae</taxon>
        <taxon>Hypocreales</taxon>
        <taxon>Nectriaceae</taxon>
        <taxon>Thelonectria</taxon>
    </lineage>
</organism>
<feature type="region of interest" description="Disordered" evidence="1">
    <location>
        <begin position="76"/>
        <end position="113"/>
    </location>
</feature>
<proteinExistence type="predicted"/>
<evidence type="ECO:0000313" key="4">
    <source>
        <dbReference type="Proteomes" id="UP000777438"/>
    </source>
</evidence>
<evidence type="ECO:0000313" key="3">
    <source>
        <dbReference type="EMBL" id="KAH6900203.1"/>
    </source>
</evidence>
<name>A0A9P8WKK2_9HYPO</name>
<feature type="chain" id="PRO_5040419327" description="Secreted protein" evidence="2">
    <location>
        <begin position="17"/>
        <end position="113"/>
    </location>
</feature>
<keyword evidence="4" id="KW-1185">Reference proteome</keyword>
<feature type="signal peptide" evidence="2">
    <location>
        <begin position="1"/>
        <end position="16"/>
    </location>
</feature>
<dbReference type="EMBL" id="JAGPYM010000001">
    <property type="protein sequence ID" value="KAH6900203.1"/>
    <property type="molecule type" value="Genomic_DNA"/>
</dbReference>
<protein>
    <recommendedName>
        <fullName evidence="5">Secreted protein</fullName>
    </recommendedName>
</protein>